<dbReference type="GO" id="GO:0060320">
    <property type="term" value="P:rejection of self pollen"/>
    <property type="evidence" value="ECO:0007669"/>
    <property type="project" value="UniProtKB-KW"/>
</dbReference>
<evidence type="ECO:0000256" key="1">
    <source>
        <dbReference type="ARBA" id="ARBA00004613"/>
    </source>
</evidence>
<evidence type="ECO:0000313" key="8">
    <source>
        <dbReference type="EMBL" id="KAK3198910.1"/>
    </source>
</evidence>
<evidence type="ECO:0000256" key="2">
    <source>
        <dbReference type="ARBA" id="ARBA00005581"/>
    </source>
</evidence>
<reference evidence="8" key="1">
    <citation type="journal article" date="2023" name="Plant J.">
        <title>Genome sequences and population genomics provide insights into the demographic history, inbreeding, and mutation load of two 'living fossil' tree species of Dipteronia.</title>
        <authorList>
            <person name="Feng Y."/>
            <person name="Comes H.P."/>
            <person name="Chen J."/>
            <person name="Zhu S."/>
            <person name="Lu R."/>
            <person name="Zhang X."/>
            <person name="Li P."/>
            <person name="Qiu J."/>
            <person name="Olsen K.M."/>
            <person name="Qiu Y."/>
        </authorList>
    </citation>
    <scope>NUCLEOTIDE SEQUENCE</scope>
    <source>
        <strain evidence="8">NBL</strain>
    </source>
</reference>
<keyword evidence="4 6" id="KW-0964">Secreted</keyword>
<dbReference type="Proteomes" id="UP001281410">
    <property type="component" value="Unassembled WGS sequence"/>
</dbReference>
<gene>
    <name evidence="7" type="ORF">Dsin_022323</name>
    <name evidence="8" type="ORF">Dsin_022325</name>
</gene>
<dbReference type="PANTHER" id="PTHR31232:SF156">
    <property type="entry name" value="PLANT SELF-INCOMPATIBILITY PROTEIN S1 FAMILY-RELATED"/>
    <property type="match status" value="1"/>
</dbReference>
<evidence type="ECO:0000256" key="6">
    <source>
        <dbReference type="RuleBase" id="RU367044"/>
    </source>
</evidence>
<dbReference type="EMBL" id="JANJYJ010000007">
    <property type="protein sequence ID" value="KAK3198908.1"/>
    <property type="molecule type" value="Genomic_DNA"/>
</dbReference>
<name>A0AAE0DZN7_9ROSI</name>
<dbReference type="InterPro" id="IPR010264">
    <property type="entry name" value="Self-incomp_S1"/>
</dbReference>
<dbReference type="PANTHER" id="PTHR31232">
    <property type="match status" value="1"/>
</dbReference>
<evidence type="ECO:0000256" key="5">
    <source>
        <dbReference type="ARBA" id="ARBA00022729"/>
    </source>
</evidence>
<evidence type="ECO:0000313" key="7">
    <source>
        <dbReference type="EMBL" id="KAK3198908.1"/>
    </source>
</evidence>
<keyword evidence="3 6" id="KW-0713">Self-incompatibility</keyword>
<organism evidence="8 9">
    <name type="scientific">Dipteronia sinensis</name>
    <dbReference type="NCBI Taxonomy" id="43782"/>
    <lineage>
        <taxon>Eukaryota</taxon>
        <taxon>Viridiplantae</taxon>
        <taxon>Streptophyta</taxon>
        <taxon>Embryophyta</taxon>
        <taxon>Tracheophyta</taxon>
        <taxon>Spermatophyta</taxon>
        <taxon>Magnoliopsida</taxon>
        <taxon>eudicotyledons</taxon>
        <taxon>Gunneridae</taxon>
        <taxon>Pentapetalae</taxon>
        <taxon>rosids</taxon>
        <taxon>malvids</taxon>
        <taxon>Sapindales</taxon>
        <taxon>Sapindaceae</taxon>
        <taxon>Hippocastanoideae</taxon>
        <taxon>Acereae</taxon>
        <taxon>Dipteronia</taxon>
    </lineage>
</organism>
<keyword evidence="9" id="KW-1185">Reference proteome</keyword>
<dbReference type="GO" id="GO:0005576">
    <property type="term" value="C:extracellular region"/>
    <property type="evidence" value="ECO:0007669"/>
    <property type="project" value="UniProtKB-SubCell"/>
</dbReference>
<feature type="chain" id="PRO_5042311638" description="S-protein homolog" evidence="6">
    <location>
        <begin position="26"/>
        <end position="152"/>
    </location>
</feature>
<dbReference type="Pfam" id="PF05938">
    <property type="entry name" value="Self-incomp_S1"/>
    <property type="match status" value="1"/>
</dbReference>
<protein>
    <recommendedName>
        <fullName evidence="6">S-protein homolog</fullName>
    </recommendedName>
</protein>
<evidence type="ECO:0000313" key="9">
    <source>
        <dbReference type="Proteomes" id="UP001281410"/>
    </source>
</evidence>
<evidence type="ECO:0000256" key="3">
    <source>
        <dbReference type="ARBA" id="ARBA00022471"/>
    </source>
</evidence>
<keyword evidence="5 6" id="KW-0732">Signal</keyword>
<comment type="caution">
    <text evidence="8">The sequence shown here is derived from an EMBL/GenBank/DDBJ whole genome shotgun (WGS) entry which is preliminary data.</text>
</comment>
<comment type="subcellular location">
    <subcellularLocation>
        <location evidence="1 6">Secreted</location>
    </subcellularLocation>
</comment>
<evidence type="ECO:0000256" key="4">
    <source>
        <dbReference type="ARBA" id="ARBA00022525"/>
    </source>
</evidence>
<sequence length="152" mass="18204">MNDHLVIILFVSVLVALTNIRPAYSQIALIKWHVYVKNEMSQYGPILHVHCKSKDNDLGLQNLTAGAEFEWHFKLNFTGSTLFWCYWRPEKGNIYADFKVFWKDRELFEKCNYKNCIWIARDTGLYLRNVPKDYDEFWYHWTPGSMDTYLHP</sequence>
<comment type="similarity">
    <text evidence="2 6">Belongs to the plant self-incompatibility (S1) protein family.</text>
</comment>
<dbReference type="EMBL" id="JANJYJ010000007">
    <property type="protein sequence ID" value="KAK3198910.1"/>
    <property type="molecule type" value="Genomic_DNA"/>
</dbReference>
<feature type="signal peptide" evidence="6">
    <location>
        <begin position="1"/>
        <end position="25"/>
    </location>
</feature>
<proteinExistence type="inferred from homology"/>
<dbReference type="AlphaFoldDB" id="A0AAE0DZN7"/>
<accession>A0AAE0DZN7</accession>